<comment type="caution">
    <text evidence="2">The sequence shown here is derived from an EMBL/GenBank/DDBJ whole genome shotgun (WGS) entry which is preliminary data.</text>
</comment>
<dbReference type="RefSeq" id="WP_137450248.1">
    <property type="nucleotide sequence ID" value="NZ_SZZH01000003.1"/>
</dbReference>
<evidence type="ECO:0000256" key="1">
    <source>
        <dbReference type="SAM" id="Phobius"/>
    </source>
</evidence>
<evidence type="ECO:0000313" key="3">
    <source>
        <dbReference type="Proteomes" id="UP000306985"/>
    </source>
</evidence>
<sequence>MESRRAGDRALGLYRAPWHESAIPFLLGGILVFIGFLGREHNWWNVAGGLFLFAAGLLPAAIVRRSGIILPRRFSRFSWGHVVAIQEVDLSASRECLRARLADGRIVPLPGMPAHRLPGLVQLAEDHRRTTPG</sequence>
<dbReference type="EMBL" id="SZZH01000003">
    <property type="protein sequence ID" value="TKV58586.1"/>
    <property type="molecule type" value="Genomic_DNA"/>
</dbReference>
<evidence type="ECO:0008006" key="4">
    <source>
        <dbReference type="Google" id="ProtNLM"/>
    </source>
</evidence>
<protein>
    <recommendedName>
        <fullName evidence="4">PH domain-containing protein</fullName>
    </recommendedName>
</protein>
<keyword evidence="1" id="KW-0812">Transmembrane</keyword>
<reference evidence="2 3" key="1">
    <citation type="submission" date="2019-05" db="EMBL/GenBank/DDBJ databases">
        <title>Nakamurella sp. N5BH11, whole genome shotgun sequence.</title>
        <authorList>
            <person name="Tuo L."/>
        </authorList>
    </citation>
    <scope>NUCLEOTIDE SEQUENCE [LARGE SCALE GENOMIC DNA]</scope>
    <source>
        <strain evidence="2 3">N5BH11</strain>
    </source>
</reference>
<proteinExistence type="predicted"/>
<feature type="transmembrane region" description="Helical" evidence="1">
    <location>
        <begin position="43"/>
        <end position="63"/>
    </location>
</feature>
<keyword evidence="1" id="KW-0472">Membrane</keyword>
<accession>A0A4U6QF07</accession>
<keyword evidence="3" id="KW-1185">Reference proteome</keyword>
<feature type="transmembrane region" description="Helical" evidence="1">
    <location>
        <begin position="21"/>
        <end position="37"/>
    </location>
</feature>
<dbReference type="Proteomes" id="UP000306985">
    <property type="component" value="Unassembled WGS sequence"/>
</dbReference>
<gene>
    <name evidence="2" type="ORF">FDO65_13690</name>
</gene>
<name>A0A4U6QF07_9ACTN</name>
<keyword evidence="1" id="KW-1133">Transmembrane helix</keyword>
<organism evidence="2 3">
    <name type="scientific">Nakamurella flava</name>
    <dbReference type="NCBI Taxonomy" id="2576308"/>
    <lineage>
        <taxon>Bacteria</taxon>
        <taxon>Bacillati</taxon>
        <taxon>Actinomycetota</taxon>
        <taxon>Actinomycetes</taxon>
        <taxon>Nakamurellales</taxon>
        <taxon>Nakamurellaceae</taxon>
        <taxon>Nakamurella</taxon>
    </lineage>
</organism>
<evidence type="ECO:0000313" key="2">
    <source>
        <dbReference type="EMBL" id="TKV58586.1"/>
    </source>
</evidence>
<dbReference type="AlphaFoldDB" id="A0A4U6QF07"/>